<evidence type="ECO:0000313" key="1">
    <source>
        <dbReference type="EMBL" id="CAD8315208.1"/>
    </source>
</evidence>
<protein>
    <submittedName>
        <fullName evidence="1">Uncharacterized protein</fullName>
    </submittedName>
</protein>
<dbReference type="AlphaFoldDB" id="A0A7R9ZAP4"/>
<accession>A0A7R9ZAP4</accession>
<name>A0A7R9ZAP4_9STRA</name>
<reference evidence="1" key="1">
    <citation type="submission" date="2021-01" db="EMBL/GenBank/DDBJ databases">
        <authorList>
            <person name="Corre E."/>
            <person name="Pelletier E."/>
            <person name="Niang G."/>
            <person name="Scheremetjew M."/>
            <person name="Finn R."/>
            <person name="Kale V."/>
            <person name="Holt S."/>
            <person name="Cochrane G."/>
            <person name="Meng A."/>
            <person name="Brown T."/>
            <person name="Cohen L."/>
        </authorList>
    </citation>
    <scope>NUCLEOTIDE SEQUENCE</scope>
    <source>
        <strain evidence="1">CCMP147</strain>
    </source>
</reference>
<sequence length="126" mass="14993">MEDLKVWVYVQHDYTPADRSYPIKQSYVDIILRGCLSISEAFARSFIDTTVGWWHDGNGSSREKISNVDQLTEDKDKDDDHHTWIDDRHFPLYIRSDPDYSQEMGHILDSLIKEHHPEALERRKRY</sequence>
<gene>
    <name evidence="1" type="ORF">TDUB1175_LOCUS14000</name>
</gene>
<dbReference type="EMBL" id="HBED01028258">
    <property type="protein sequence ID" value="CAD8315208.1"/>
    <property type="molecule type" value="Transcribed_RNA"/>
</dbReference>
<proteinExistence type="predicted"/>
<organism evidence="1">
    <name type="scientific">Pseudictyota dubia</name>
    <dbReference type="NCBI Taxonomy" id="2749911"/>
    <lineage>
        <taxon>Eukaryota</taxon>
        <taxon>Sar</taxon>
        <taxon>Stramenopiles</taxon>
        <taxon>Ochrophyta</taxon>
        <taxon>Bacillariophyta</taxon>
        <taxon>Mediophyceae</taxon>
        <taxon>Biddulphiophycidae</taxon>
        <taxon>Eupodiscales</taxon>
        <taxon>Odontellaceae</taxon>
        <taxon>Pseudictyota</taxon>
    </lineage>
</organism>